<keyword evidence="2" id="KW-1185">Reference proteome</keyword>
<organism evidence="1 2">
    <name type="scientific">Lentinus tigrinus ALCF2SS1-6</name>
    <dbReference type="NCBI Taxonomy" id="1328759"/>
    <lineage>
        <taxon>Eukaryota</taxon>
        <taxon>Fungi</taxon>
        <taxon>Dikarya</taxon>
        <taxon>Basidiomycota</taxon>
        <taxon>Agaricomycotina</taxon>
        <taxon>Agaricomycetes</taxon>
        <taxon>Polyporales</taxon>
        <taxon>Polyporaceae</taxon>
        <taxon>Lentinus</taxon>
    </lineage>
</organism>
<dbReference type="EMBL" id="ML122259">
    <property type="protein sequence ID" value="RPD62498.1"/>
    <property type="molecule type" value="Genomic_DNA"/>
</dbReference>
<reference evidence="1" key="1">
    <citation type="journal article" date="2018" name="Genome Biol. Evol.">
        <title>Genomics and development of Lentinus tigrinus, a white-rot wood-decaying mushroom with dimorphic fruiting bodies.</title>
        <authorList>
            <person name="Wu B."/>
            <person name="Xu Z."/>
            <person name="Knudson A."/>
            <person name="Carlson A."/>
            <person name="Chen N."/>
            <person name="Kovaka S."/>
            <person name="LaButti K."/>
            <person name="Lipzen A."/>
            <person name="Pennachio C."/>
            <person name="Riley R."/>
            <person name="Schakwitz W."/>
            <person name="Umezawa K."/>
            <person name="Ohm R.A."/>
            <person name="Grigoriev I.V."/>
            <person name="Nagy L.G."/>
            <person name="Gibbons J."/>
            <person name="Hibbett D."/>
        </authorList>
    </citation>
    <scope>NUCLEOTIDE SEQUENCE [LARGE SCALE GENOMIC DNA]</scope>
    <source>
        <strain evidence="1">ALCF2SS1-6</strain>
    </source>
</reference>
<dbReference type="AlphaFoldDB" id="A0A5C2SGV1"/>
<dbReference type="Proteomes" id="UP000313359">
    <property type="component" value="Unassembled WGS sequence"/>
</dbReference>
<name>A0A5C2SGV1_9APHY</name>
<evidence type="ECO:0000313" key="2">
    <source>
        <dbReference type="Proteomes" id="UP000313359"/>
    </source>
</evidence>
<gene>
    <name evidence="1" type="ORF">L227DRAFT_37977</name>
</gene>
<sequence>MQAAPTYIRDDIYRQTANMMQMPHCRWIASLTSRTADIEAQSRGTTQHYALDSIVSLLPRPQPFSAPRLAGATGLSRLENSSVRSEPPCRLYAIGRRAVSYDYAQSHGPNGLSPMDTALTHRVLQGVPRKKTSSAVGRSSDFSLRDLSGGRSPGVVHVVLARIVCLCRHEIIGGDVVSIYLILFARQASSSMNCLQTSSPTGYPDASRTLPVPVSHLQKSCNRSTRTSNSTVVIAWDESSDLLAFSKRCRRRPWAQVIRIARSKFTCTGTSVRCCAAAGSPASGPWPLRGAADS</sequence>
<accession>A0A5C2SGV1</accession>
<proteinExistence type="predicted"/>
<evidence type="ECO:0000313" key="1">
    <source>
        <dbReference type="EMBL" id="RPD62498.1"/>
    </source>
</evidence>
<protein>
    <submittedName>
        <fullName evidence="1">Uncharacterized protein</fullName>
    </submittedName>
</protein>